<keyword evidence="5" id="KW-0311">Gluconate utilization</keyword>
<dbReference type="SMART" id="SM01350">
    <property type="entry name" value="6PGD"/>
    <property type="match status" value="1"/>
</dbReference>
<dbReference type="EMBL" id="JBHFEH010000023">
    <property type="protein sequence ID" value="KAL2053017.1"/>
    <property type="molecule type" value="Genomic_DNA"/>
</dbReference>
<evidence type="ECO:0000256" key="3">
    <source>
        <dbReference type="ARBA" id="ARBA00013011"/>
    </source>
</evidence>
<evidence type="ECO:0000256" key="6">
    <source>
        <dbReference type="ARBA" id="ARBA00023126"/>
    </source>
</evidence>
<comment type="pathway">
    <text evidence="1">Carbohydrate degradation; pentose phosphate pathway; D-ribulose 5-phosphate from D-glucose 6-phosphate (oxidative stage): step 3/3.</text>
</comment>
<keyword evidence="4" id="KW-0560">Oxidoreductase</keyword>
<dbReference type="InterPro" id="IPR006114">
    <property type="entry name" value="6PGDH_C"/>
</dbReference>
<sequence>MGVSGGYQAARRGRVIRPGGVDRALDMVMPLLRKVTAKDETERRCTGRYGMGGSGHYVKMIHNGIEHGMMSAQSEAWQIMNLFLGMRYDEIRDEFARWNVDGEPRGTFLVDIGAPINKQRDGKGKHVLSVVEDKVVQNIDGTEGTGVWSSLEAIRLHVPAPTLSDAHNVRIASALRKDREKIKGTFGGHFPIKEWTGSAEEKKIFLEDFRKAVYAAFLTAFVQATNLIDQADQEKKRSINFAEVIQIWRNGCIIRADYIADMLESIFTKTGEHDRDLLHNHIIAKELKENFAALKKVVTMGLDTNAIVPSLSATLEYLKYSVNTVLPTQFFMRLNWIILGSICLI</sequence>
<dbReference type="PRINTS" id="PR00076">
    <property type="entry name" value="6PGDHDRGNASE"/>
</dbReference>
<comment type="caution">
    <text evidence="8">The sequence shown here is derived from an EMBL/GenBank/DDBJ whole genome shotgun (WGS) entry which is preliminary data.</text>
</comment>
<evidence type="ECO:0000313" key="8">
    <source>
        <dbReference type="EMBL" id="KAL2053017.1"/>
    </source>
</evidence>
<dbReference type="InterPro" id="IPR013328">
    <property type="entry name" value="6PGD_dom2"/>
</dbReference>
<dbReference type="Pfam" id="PF00393">
    <property type="entry name" value="6PGD"/>
    <property type="match status" value="1"/>
</dbReference>
<name>A0ABR4B576_9LECA</name>
<dbReference type="EC" id="1.1.1.44" evidence="3"/>
<dbReference type="InterPro" id="IPR006183">
    <property type="entry name" value="Pgluconate_DH"/>
</dbReference>
<dbReference type="SUPFAM" id="SSF48179">
    <property type="entry name" value="6-phosphogluconate dehydrogenase C-terminal domain-like"/>
    <property type="match status" value="1"/>
</dbReference>
<reference evidence="8 9" key="1">
    <citation type="submission" date="2024-09" db="EMBL/GenBank/DDBJ databases">
        <title>Rethinking Asexuality: The Enigmatic Case of Functional Sexual Genes in Lepraria (Stereocaulaceae).</title>
        <authorList>
            <person name="Doellman M."/>
            <person name="Sun Y."/>
            <person name="Barcenas-Pena A."/>
            <person name="Lumbsch H.T."/>
            <person name="Grewe F."/>
        </authorList>
    </citation>
    <scope>NUCLEOTIDE SEQUENCE [LARGE SCALE GENOMIC DNA]</scope>
    <source>
        <strain evidence="8 9">Grewe 0041</strain>
    </source>
</reference>
<gene>
    <name evidence="8" type="ORF">ABVK25_006654</name>
</gene>
<dbReference type="Gene3D" id="3.40.50.720">
    <property type="entry name" value="NAD(P)-binding Rossmann-like Domain"/>
    <property type="match status" value="1"/>
</dbReference>
<dbReference type="PANTHER" id="PTHR11811">
    <property type="entry name" value="6-PHOSPHOGLUCONATE DEHYDROGENASE"/>
    <property type="match status" value="1"/>
</dbReference>
<dbReference type="Gene3D" id="1.10.1040.10">
    <property type="entry name" value="N-(1-d-carboxylethyl)-l-norvaline Dehydrogenase, domain 2"/>
    <property type="match status" value="1"/>
</dbReference>
<keyword evidence="6" id="KW-0570">Pentose shunt</keyword>
<evidence type="ECO:0000256" key="2">
    <source>
        <dbReference type="ARBA" id="ARBA00008419"/>
    </source>
</evidence>
<evidence type="ECO:0000256" key="5">
    <source>
        <dbReference type="ARBA" id="ARBA00023064"/>
    </source>
</evidence>
<evidence type="ECO:0000256" key="1">
    <source>
        <dbReference type="ARBA" id="ARBA00004874"/>
    </source>
</evidence>
<dbReference type="InterPro" id="IPR008927">
    <property type="entry name" value="6-PGluconate_DH-like_C_sf"/>
</dbReference>
<organism evidence="8 9">
    <name type="scientific">Lepraria finkii</name>
    <dbReference type="NCBI Taxonomy" id="1340010"/>
    <lineage>
        <taxon>Eukaryota</taxon>
        <taxon>Fungi</taxon>
        <taxon>Dikarya</taxon>
        <taxon>Ascomycota</taxon>
        <taxon>Pezizomycotina</taxon>
        <taxon>Lecanoromycetes</taxon>
        <taxon>OSLEUM clade</taxon>
        <taxon>Lecanoromycetidae</taxon>
        <taxon>Lecanorales</taxon>
        <taxon>Lecanorineae</taxon>
        <taxon>Stereocaulaceae</taxon>
        <taxon>Lepraria</taxon>
    </lineage>
</organism>
<evidence type="ECO:0000313" key="9">
    <source>
        <dbReference type="Proteomes" id="UP001590951"/>
    </source>
</evidence>
<protein>
    <recommendedName>
        <fullName evidence="3">phosphogluconate dehydrogenase (NADP(+)-dependent, decarboxylating)</fullName>
        <ecNumber evidence="3">1.1.1.44</ecNumber>
    </recommendedName>
</protein>
<dbReference type="Proteomes" id="UP001590951">
    <property type="component" value="Unassembled WGS sequence"/>
</dbReference>
<accession>A0ABR4B576</accession>
<evidence type="ECO:0000256" key="4">
    <source>
        <dbReference type="ARBA" id="ARBA00023002"/>
    </source>
</evidence>
<keyword evidence="9" id="KW-1185">Reference proteome</keyword>
<feature type="domain" description="6-phosphogluconate dehydrogenase C-terminal" evidence="7">
    <location>
        <begin position="55"/>
        <end position="337"/>
    </location>
</feature>
<evidence type="ECO:0000259" key="7">
    <source>
        <dbReference type="SMART" id="SM01350"/>
    </source>
</evidence>
<comment type="similarity">
    <text evidence="2">Belongs to the 6-phosphogluconate dehydrogenase family.</text>
</comment>
<proteinExistence type="inferred from homology"/>